<reference evidence="2" key="1">
    <citation type="submission" date="2018-06" db="EMBL/GenBank/DDBJ databases">
        <title>Complete genome sequences of Mycoplasma anatis, M. anseris and M. cloacale type strains.</title>
        <authorList>
            <person name="Grozner D."/>
            <person name="Forro B."/>
            <person name="Sulyok K.M."/>
            <person name="Marton S."/>
            <person name="Kreizinger Z."/>
            <person name="Banyai K."/>
            <person name="Gyuranecz M."/>
        </authorList>
    </citation>
    <scope>NUCLEOTIDE SEQUENCE [LARGE SCALE GENOMIC DNA]</scope>
    <source>
        <strain evidence="2">NCTC 10199</strain>
    </source>
</reference>
<evidence type="ECO:0000313" key="2">
    <source>
        <dbReference type="Proteomes" id="UP000249865"/>
    </source>
</evidence>
<sequence length="808" mass="95697">MKLTHIQFKAVNQLFNKFQNVITNNESYNKTIEFKAPTGAGKTFMIANLITQINQYAINNNENIVYIIATLSSSELPKQMENNLNDYREYLLDLPKVLRYESPSISNKSNKTDSNYHIKLYPNTIYIFGASSFGKNRIYTEYGIYEAFLKEIKDAGYKLVYIRDEAHHGGDTTKKSIYVENLNENINIYKLSTEASFEYKTQLYADYIIKMTATPKGLSEQVIIDEKELMSDSIKLLKTNLHYNEGLEQIQRKDFIDDEELLNIACLKFKEIKQQYADVINEPSLIGINPAMLIQIDDKYANKEKEFKQNLDNIINILEKHNLQYITYFSNDNSSSKTKLRGNYNLKSISDKLSPVDVIIFKIGPATGWNIPRACMLVQLRNVSSTTLNTQVLGRIKRNPNPSYEPTDLFNDKNSIRWNYYIYSNNNLEKQQEFKRVYLKLFNQFENETFTVGRINRGFNEVILNNQEYIEKISKLISDNREKIIEYFYEKKEFELNHKYIIGRLKEIKDNNGNIRNYVEKKINNLIELELFNIEQLQKYKHLIKQEFLLELFNDLKITQLSFQMFIFIIFSHYINEFNEIFNDIKQKSKNKNINQEYILEHKYCKLPVNTDLLITNDKTNNNLYIDEKEFKYAYHNIIERDNGFHYFDSNAERAVFDKLKEALDNIDKFKNNIRLWAKNPVHDGINFEYFNMNDIFNSYPDLIIKYISNKKEHEIIIEIKNEKDIDDTKTENILNSYNEYIKNFLQDQNEMKSSSLTMIVCRWKNNSNIEFRGFSTIDKLNELLNNSSYQNHIKFKNIFEIIEEDSI</sequence>
<dbReference type="REBASE" id="257156">
    <property type="entry name" value="Mcl10199ORF1770P"/>
</dbReference>
<proteinExistence type="predicted"/>
<dbReference type="InterPro" id="IPR027417">
    <property type="entry name" value="P-loop_NTPase"/>
</dbReference>
<gene>
    <name evidence="1" type="ORF">DK849_01775</name>
</gene>
<dbReference type="InterPro" id="IPR006935">
    <property type="entry name" value="Helicase/UvrB_N"/>
</dbReference>
<dbReference type="EMBL" id="CP030103">
    <property type="protein sequence ID" value="AWX42787.1"/>
    <property type="molecule type" value="Genomic_DNA"/>
</dbReference>
<dbReference type="GO" id="GO:0016787">
    <property type="term" value="F:hydrolase activity"/>
    <property type="evidence" value="ECO:0007669"/>
    <property type="project" value="InterPro"/>
</dbReference>
<dbReference type="SUPFAM" id="SSF52540">
    <property type="entry name" value="P-loop containing nucleoside triphosphate hydrolases"/>
    <property type="match status" value="2"/>
</dbReference>
<evidence type="ECO:0000313" key="1">
    <source>
        <dbReference type="EMBL" id="AWX42787.1"/>
    </source>
</evidence>
<dbReference type="Pfam" id="PF04851">
    <property type="entry name" value="ResIII"/>
    <property type="match status" value="1"/>
</dbReference>
<dbReference type="REBASE" id="298678">
    <property type="entry name" value="Mcl10199AORFAP"/>
</dbReference>
<dbReference type="OrthoDB" id="9804145at2"/>
<dbReference type="GO" id="GO:0003677">
    <property type="term" value="F:DNA binding"/>
    <property type="evidence" value="ECO:0007669"/>
    <property type="project" value="InterPro"/>
</dbReference>
<dbReference type="KEGG" id="mclo:DK849_01775"/>
<dbReference type="GO" id="GO:0005524">
    <property type="term" value="F:ATP binding"/>
    <property type="evidence" value="ECO:0007669"/>
    <property type="project" value="InterPro"/>
</dbReference>
<dbReference type="Gene3D" id="3.40.50.300">
    <property type="entry name" value="P-loop containing nucleotide triphosphate hydrolases"/>
    <property type="match status" value="1"/>
</dbReference>
<accession>A0A2Z4LNE4</accession>
<protein>
    <submittedName>
        <fullName evidence="1">Uncharacterized protein</fullName>
    </submittedName>
</protein>
<name>A0A2Z4LNE4_9BACT</name>
<dbReference type="AlphaFoldDB" id="A0A2Z4LNE4"/>
<keyword evidence="2" id="KW-1185">Reference proteome</keyword>
<dbReference type="RefSeq" id="WP_036437432.1">
    <property type="nucleotide sequence ID" value="NZ_CP030103.1"/>
</dbReference>
<organism evidence="1 2">
    <name type="scientific">Metamycoplasma cloacale</name>
    <dbReference type="NCBI Taxonomy" id="92401"/>
    <lineage>
        <taxon>Bacteria</taxon>
        <taxon>Bacillati</taxon>
        <taxon>Mycoplasmatota</taxon>
        <taxon>Mycoplasmoidales</taxon>
        <taxon>Metamycoplasmataceae</taxon>
        <taxon>Metamycoplasma</taxon>
    </lineage>
</organism>
<dbReference type="Proteomes" id="UP000249865">
    <property type="component" value="Chromosome"/>
</dbReference>